<feature type="transmembrane region" description="Helical" evidence="1">
    <location>
        <begin position="91"/>
        <end position="110"/>
    </location>
</feature>
<feature type="domain" description="Prepilin peptidase A24 N-terminal" evidence="2">
    <location>
        <begin position="9"/>
        <end position="87"/>
    </location>
</feature>
<dbReference type="PANTHER" id="PTHR30487">
    <property type="entry name" value="TYPE 4 PREPILIN-LIKE PROTEINS LEADER PEPTIDE-PROCESSING ENZYME"/>
    <property type="match status" value="1"/>
</dbReference>
<feature type="transmembrane region" description="Helical" evidence="1">
    <location>
        <begin position="199"/>
        <end position="218"/>
    </location>
</feature>
<feature type="transmembrane region" description="Helical" evidence="1">
    <location>
        <begin position="174"/>
        <end position="192"/>
    </location>
</feature>
<organism evidence="3 4">
    <name type="scientific">Streptococcus equinus JB1</name>
    <dbReference type="NCBI Taxonomy" id="1294274"/>
    <lineage>
        <taxon>Bacteria</taxon>
        <taxon>Bacillati</taxon>
        <taxon>Bacillota</taxon>
        <taxon>Bacilli</taxon>
        <taxon>Lactobacillales</taxon>
        <taxon>Streptococcaceae</taxon>
        <taxon>Streptococcus</taxon>
    </lineage>
</organism>
<accession>A0A1I4H6Y4</accession>
<reference evidence="3 4" key="1">
    <citation type="submission" date="2016-10" db="EMBL/GenBank/DDBJ databases">
        <authorList>
            <person name="Varghese N."/>
            <person name="Submissions S."/>
        </authorList>
    </citation>
    <scope>NUCLEOTIDE SEQUENCE [LARGE SCALE GENOMIC DNA]</scope>
    <source>
        <strain evidence="3 4">JB1</strain>
    </source>
</reference>
<dbReference type="Proteomes" id="UP000182793">
    <property type="component" value="Unassembled WGS sequence"/>
</dbReference>
<feature type="transmembrane region" description="Helical" evidence="1">
    <location>
        <begin position="68"/>
        <end position="85"/>
    </location>
</feature>
<keyword evidence="1" id="KW-1133">Transmembrane helix</keyword>
<dbReference type="Pfam" id="PF06750">
    <property type="entry name" value="A24_N_bact"/>
    <property type="match status" value="1"/>
</dbReference>
<evidence type="ECO:0000313" key="4">
    <source>
        <dbReference type="Proteomes" id="UP000182793"/>
    </source>
</evidence>
<dbReference type="RefSeq" id="WP_074799247.1">
    <property type="nucleotide sequence ID" value="NZ_FOTG01000009.1"/>
</dbReference>
<gene>
    <name evidence="3" type="ORF">SAMN02910290_01584</name>
</gene>
<evidence type="ECO:0000256" key="1">
    <source>
        <dbReference type="SAM" id="Phobius"/>
    </source>
</evidence>
<dbReference type="EMBL" id="FOTG01000009">
    <property type="protein sequence ID" value="SFL38024.1"/>
    <property type="molecule type" value="Genomic_DNA"/>
</dbReference>
<evidence type="ECO:0000259" key="2">
    <source>
        <dbReference type="Pfam" id="PF06750"/>
    </source>
</evidence>
<protein>
    <submittedName>
        <fullName evidence="3">Leader peptidase (Prepilin peptidase) / N-methyltransferase</fullName>
    </submittedName>
</protein>
<dbReference type="InterPro" id="IPR050882">
    <property type="entry name" value="Prepilin_peptidase/N-MTase"/>
</dbReference>
<keyword evidence="1" id="KW-0472">Membrane</keyword>
<dbReference type="PANTHER" id="PTHR30487:SF0">
    <property type="entry name" value="PREPILIN LEADER PEPTIDASE_N-METHYLTRANSFERASE-RELATED"/>
    <property type="match status" value="1"/>
</dbReference>
<sequence length="223" mass="25377">MDTLLFFFLGASLASFIGLVVDRFPKESILFPASHCNTCGKQLRPLDMIPVLSQIFNHSRCHFCKSKIPLWYGIFEFVCGILTAVCYQGMLPLSTLFIIFLSLTLSIYDLKYQSFPLLIWLLPSCCLLPVTPIKTLTIILLLFGIIAELIDVKLGSGDCFYLATLSLFLDLQNILWIVEIGSFTGIIFCLLHKNKRIPFVPFLFFGYLLVSFLRNPLIHDMFL</sequence>
<evidence type="ECO:0000313" key="3">
    <source>
        <dbReference type="EMBL" id="SFL38024.1"/>
    </source>
</evidence>
<keyword evidence="4" id="KW-1185">Reference proteome</keyword>
<dbReference type="InterPro" id="IPR010627">
    <property type="entry name" value="Prepilin_pept_A24_N"/>
</dbReference>
<keyword evidence="1" id="KW-0812">Transmembrane</keyword>
<feature type="transmembrane region" description="Helical" evidence="1">
    <location>
        <begin position="117"/>
        <end position="146"/>
    </location>
</feature>
<proteinExistence type="predicted"/>
<feature type="transmembrane region" description="Helical" evidence="1">
    <location>
        <begin position="6"/>
        <end position="24"/>
    </location>
</feature>
<name>A0A1I4H6Y4_STREI</name>
<comment type="caution">
    <text evidence="3">The sequence shown here is derived from an EMBL/GenBank/DDBJ whole genome shotgun (WGS) entry which is preliminary data.</text>
</comment>